<dbReference type="GeneID" id="17287014"/>
<organism evidence="1 2">
    <name type="scientific">Emiliania huxleyi (strain CCMP1516)</name>
    <dbReference type="NCBI Taxonomy" id="280463"/>
    <lineage>
        <taxon>Eukaryota</taxon>
        <taxon>Haptista</taxon>
        <taxon>Haptophyta</taxon>
        <taxon>Prymnesiophyceae</taxon>
        <taxon>Isochrysidales</taxon>
        <taxon>Noelaerhabdaceae</taxon>
        <taxon>Emiliania</taxon>
    </lineage>
</organism>
<accession>A0A0D3L159</accession>
<dbReference type="RefSeq" id="XP_005794173.1">
    <property type="nucleotide sequence ID" value="XM_005794116.1"/>
</dbReference>
<dbReference type="Proteomes" id="UP000013827">
    <property type="component" value="Unassembled WGS sequence"/>
</dbReference>
<dbReference type="EnsemblProtists" id="EOD41744">
    <property type="protein sequence ID" value="EOD41744"/>
    <property type="gene ID" value="EMIHUDRAFT_194234"/>
</dbReference>
<keyword evidence="2" id="KW-1185">Reference proteome</keyword>
<reference evidence="1" key="2">
    <citation type="submission" date="2024-10" db="UniProtKB">
        <authorList>
            <consortium name="EnsemblProtists"/>
        </authorList>
    </citation>
    <scope>IDENTIFICATION</scope>
</reference>
<dbReference type="KEGG" id="ehx:EMIHUDRAFT_194234"/>
<protein>
    <submittedName>
        <fullName evidence="1">Uncharacterized protein</fullName>
    </submittedName>
</protein>
<dbReference type="OMA" id="VMATRSW"/>
<proteinExistence type="predicted"/>
<dbReference type="HOGENOM" id="CLU_097546_0_0_1"/>
<dbReference type="AlphaFoldDB" id="A0A0D3L159"/>
<dbReference type="eggNOG" id="ENOG502SRXA">
    <property type="taxonomic scope" value="Eukaryota"/>
</dbReference>
<dbReference type="PaxDb" id="2903-EOD41744"/>
<reference evidence="2" key="1">
    <citation type="journal article" date="2013" name="Nature">
        <title>Pan genome of the phytoplankton Emiliania underpins its global distribution.</title>
        <authorList>
            <person name="Read B.A."/>
            <person name="Kegel J."/>
            <person name="Klute M.J."/>
            <person name="Kuo A."/>
            <person name="Lefebvre S.C."/>
            <person name="Maumus F."/>
            <person name="Mayer C."/>
            <person name="Miller J."/>
            <person name="Monier A."/>
            <person name="Salamov A."/>
            <person name="Young J."/>
            <person name="Aguilar M."/>
            <person name="Claverie J.M."/>
            <person name="Frickenhaus S."/>
            <person name="Gonzalez K."/>
            <person name="Herman E.K."/>
            <person name="Lin Y.C."/>
            <person name="Napier J."/>
            <person name="Ogata H."/>
            <person name="Sarno A.F."/>
            <person name="Shmutz J."/>
            <person name="Schroeder D."/>
            <person name="de Vargas C."/>
            <person name="Verret F."/>
            <person name="von Dassow P."/>
            <person name="Valentin K."/>
            <person name="Van de Peer Y."/>
            <person name="Wheeler G."/>
            <person name="Dacks J.B."/>
            <person name="Delwiche C.F."/>
            <person name="Dyhrman S.T."/>
            <person name="Glockner G."/>
            <person name="John U."/>
            <person name="Richards T."/>
            <person name="Worden A.Z."/>
            <person name="Zhang X."/>
            <person name="Grigoriev I.V."/>
            <person name="Allen A.E."/>
            <person name="Bidle K."/>
            <person name="Borodovsky M."/>
            <person name="Bowler C."/>
            <person name="Brownlee C."/>
            <person name="Cock J.M."/>
            <person name="Elias M."/>
            <person name="Gladyshev V.N."/>
            <person name="Groth M."/>
            <person name="Guda C."/>
            <person name="Hadaegh A."/>
            <person name="Iglesias-Rodriguez M.D."/>
            <person name="Jenkins J."/>
            <person name="Jones B.M."/>
            <person name="Lawson T."/>
            <person name="Leese F."/>
            <person name="Lindquist E."/>
            <person name="Lobanov A."/>
            <person name="Lomsadze A."/>
            <person name="Malik S.B."/>
            <person name="Marsh M.E."/>
            <person name="Mackinder L."/>
            <person name="Mock T."/>
            <person name="Mueller-Roeber B."/>
            <person name="Pagarete A."/>
            <person name="Parker M."/>
            <person name="Probert I."/>
            <person name="Quesneville H."/>
            <person name="Raines C."/>
            <person name="Rensing S.A."/>
            <person name="Riano-Pachon D.M."/>
            <person name="Richier S."/>
            <person name="Rokitta S."/>
            <person name="Shiraiwa Y."/>
            <person name="Soanes D.M."/>
            <person name="van der Giezen M."/>
            <person name="Wahlund T.M."/>
            <person name="Williams B."/>
            <person name="Wilson W."/>
            <person name="Wolfe G."/>
            <person name="Wurch L.L."/>
        </authorList>
    </citation>
    <scope>NUCLEOTIDE SEQUENCE</scope>
</reference>
<evidence type="ECO:0000313" key="1">
    <source>
        <dbReference type="EnsemblProtists" id="EOD41744"/>
    </source>
</evidence>
<evidence type="ECO:0000313" key="2">
    <source>
        <dbReference type="Proteomes" id="UP000013827"/>
    </source>
</evidence>
<sequence>MTGGCRPYQNRVSPWGTAEVVRAFASKAWLACKLEVDRTRKVQRNDNRAFNGRRRVLFSPSRYTELFFLDEATALAAGHRPCSCCRRAAFDAFMVEWARSHPSEERWSAARVDTALHTQRIDGGGHKRRHAISGDVKHLPDGAMLELVREGEEESSAWLVWRGSLLRWSHQGYCERISKELPLPGGSLLTPPGTIAVLSSGAIVPRVDPSADLLSAQPPGSSV</sequence>
<name>A0A0D3L159_EMIH1</name>